<feature type="domain" description="N-acetyltransferase" evidence="3">
    <location>
        <begin position="21"/>
        <end position="157"/>
    </location>
</feature>
<dbReference type="PROSITE" id="PS51186">
    <property type="entry name" value="GNAT"/>
    <property type="match status" value="1"/>
</dbReference>
<sequence>MQRARLVKFMQRAYRELGHQTDAQSNRQHVGTHLADTVQRHLSPQSQLWWLIDNEAAAQSVGLPGLHSLEPVGCLWLGEAIDQRSGNKQAYVFLLYVAPAHRHKGLGSTLMHQAQRWAKQQGYAQISLQVFEDNQAAMNLYAKLGYQSQAKWMSLDL</sequence>
<dbReference type="InterPro" id="IPR000182">
    <property type="entry name" value="GNAT_dom"/>
</dbReference>
<organism evidence="4 5">
    <name type="scientific">Phormidesmis priestleyi Ana</name>
    <dbReference type="NCBI Taxonomy" id="1666911"/>
    <lineage>
        <taxon>Bacteria</taxon>
        <taxon>Bacillati</taxon>
        <taxon>Cyanobacteriota</taxon>
        <taxon>Cyanophyceae</taxon>
        <taxon>Leptolyngbyales</taxon>
        <taxon>Leptolyngbyaceae</taxon>
        <taxon>Phormidesmis</taxon>
    </lineage>
</organism>
<gene>
    <name evidence="4" type="ORF">HLUCCA11_06750</name>
</gene>
<dbReference type="GO" id="GO:0016747">
    <property type="term" value="F:acyltransferase activity, transferring groups other than amino-acyl groups"/>
    <property type="evidence" value="ECO:0007669"/>
    <property type="project" value="InterPro"/>
</dbReference>
<dbReference type="CDD" id="cd04301">
    <property type="entry name" value="NAT_SF"/>
    <property type="match status" value="1"/>
</dbReference>
<dbReference type="SUPFAM" id="SSF55729">
    <property type="entry name" value="Acyl-CoA N-acyltransferases (Nat)"/>
    <property type="match status" value="1"/>
</dbReference>
<evidence type="ECO:0000313" key="4">
    <source>
        <dbReference type="EMBL" id="KPQ36225.1"/>
    </source>
</evidence>
<comment type="caution">
    <text evidence="4">The sequence shown here is derived from an EMBL/GenBank/DDBJ whole genome shotgun (WGS) entry which is preliminary data.</text>
</comment>
<name>A0A0P7ZRZ1_9CYAN</name>
<evidence type="ECO:0000313" key="5">
    <source>
        <dbReference type="Proteomes" id="UP000050465"/>
    </source>
</evidence>
<dbReference type="PANTHER" id="PTHR43420">
    <property type="entry name" value="ACETYLTRANSFERASE"/>
    <property type="match status" value="1"/>
</dbReference>
<dbReference type="AlphaFoldDB" id="A0A0P7ZRZ1"/>
<reference evidence="4 5" key="1">
    <citation type="submission" date="2015-09" db="EMBL/GenBank/DDBJ databases">
        <title>Identification and resolution of microdiversity through metagenomic sequencing of parallel consortia.</title>
        <authorList>
            <person name="Nelson W.C."/>
            <person name="Romine M.F."/>
            <person name="Lindemann S.R."/>
        </authorList>
    </citation>
    <scope>NUCLEOTIDE SEQUENCE [LARGE SCALE GENOMIC DNA]</scope>
    <source>
        <strain evidence="4">Ana</strain>
    </source>
</reference>
<evidence type="ECO:0000259" key="3">
    <source>
        <dbReference type="PROSITE" id="PS51186"/>
    </source>
</evidence>
<keyword evidence="1 4" id="KW-0808">Transferase</keyword>
<protein>
    <submittedName>
        <fullName evidence="4">Acetyltransferase</fullName>
    </submittedName>
</protein>
<dbReference type="Proteomes" id="UP000050465">
    <property type="component" value="Unassembled WGS sequence"/>
</dbReference>
<dbReference type="EMBL" id="LJZR01000007">
    <property type="protein sequence ID" value="KPQ36225.1"/>
    <property type="molecule type" value="Genomic_DNA"/>
</dbReference>
<dbReference type="Pfam" id="PF00583">
    <property type="entry name" value="Acetyltransf_1"/>
    <property type="match status" value="1"/>
</dbReference>
<dbReference type="InterPro" id="IPR016181">
    <property type="entry name" value="Acyl_CoA_acyltransferase"/>
</dbReference>
<dbReference type="InterPro" id="IPR050680">
    <property type="entry name" value="YpeA/RimI_acetyltransf"/>
</dbReference>
<proteinExistence type="predicted"/>
<dbReference type="Gene3D" id="3.40.630.30">
    <property type="match status" value="1"/>
</dbReference>
<keyword evidence="2" id="KW-0012">Acyltransferase</keyword>
<evidence type="ECO:0000256" key="2">
    <source>
        <dbReference type="ARBA" id="ARBA00023315"/>
    </source>
</evidence>
<accession>A0A0P7ZRZ1</accession>
<dbReference type="STRING" id="1666911.HLUCCA11_06750"/>
<evidence type="ECO:0000256" key="1">
    <source>
        <dbReference type="ARBA" id="ARBA00022679"/>
    </source>
</evidence>